<comment type="caution">
    <text evidence="2">The sequence shown here is derived from an EMBL/GenBank/DDBJ whole genome shotgun (WGS) entry which is preliminary data.</text>
</comment>
<name>A0A2A4F551_9BURK</name>
<accession>A0A2A4F551</accession>
<dbReference type="Proteomes" id="UP000218022">
    <property type="component" value="Unassembled WGS sequence"/>
</dbReference>
<dbReference type="OrthoDB" id="72299at2"/>
<proteinExistence type="predicted"/>
<dbReference type="InterPro" id="IPR025139">
    <property type="entry name" value="DUF4062"/>
</dbReference>
<dbReference type="AlphaFoldDB" id="A0A2A4F551"/>
<evidence type="ECO:0000313" key="2">
    <source>
        <dbReference type="EMBL" id="PCE27526.1"/>
    </source>
</evidence>
<evidence type="ECO:0000313" key="3">
    <source>
        <dbReference type="Proteomes" id="UP000218022"/>
    </source>
</evidence>
<reference evidence="2 3" key="1">
    <citation type="submission" date="2017-01" db="EMBL/GenBank/DDBJ databases">
        <title>Whole-Genome Shotgun Sequencing of Two beta-Proteobacterial Species in Search of the Bulgecin Biosynthetic Cluster.</title>
        <authorList>
            <person name="Horsman M.E."/>
            <person name="Marous D.R."/>
            <person name="Li R."/>
            <person name="Oliver R.A."/>
            <person name="Byun B."/>
            <person name="Emrich S.J."/>
            <person name="Boggess B."/>
            <person name="Townsend C.A."/>
            <person name="Mobashery S."/>
        </authorList>
    </citation>
    <scope>NUCLEOTIDE SEQUENCE [LARGE SCALE GENOMIC DNA]</scope>
    <source>
        <strain evidence="2 3">ATCC 31363</strain>
    </source>
</reference>
<dbReference type="EMBL" id="MTZV01000002">
    <property type="protein sequence ID" value="PCE27526.1"/>
    <property type="molecule type" value="Genomic_DNA"/>
</dbReference>
<feature type="domain" description="DUF4062" evidence="1">
    <location>
        <begin position="5"/>
        <end position="91"/>
    </location>
</feature>
<dbReference type="Pfam" id="PF13271">
    <property type="entry name" value="DUF4062"/>
    <property type="match status" value="1"/>
</dbReference>
<evidence type="ECO:0000259" key="1">
    <source>
        <dbReference type="Pfam" id="PF13271"/>
    </source>
</evidence>
<organism evidence="2 3">
    <name type="scientific">Paraburkholderia acidicola</name>
    <dbReference type="NCBI Taxonomy" id="1912599"/>
    <lineage>
        <taxon>Bacteria</taxon>
        <taxon>Pseudomonadati</taxon>
        <taxon>Pseudomonadota</taxon>
        <taxon>Betaproteobacteria</taxon>
        <taxon>Burkholderiales</taxon>
        <taxon>Burkholderiaceae</taxon>
        <taxon>Paraburkholderia</taxon>
    </lineage>
</organism>
<dbReference type="RefSeq" id="WP_096716924.1">
    <property type="nucleotide sequence ID" value="NZ_MTZV01000002.1"/>
</dbReference>
<gene>
    <name evidence="2" type="ORF">BWP39_03210</name>
</gene>
<protein>
    <recommendedName>
        <fullName evidence="1">DUF4062 domain-containing protein</fullName>
    </recommendedName>
</protein>
<sequence>MAKPRVFLSSTYYDLYQSREDIELFVRSLGFDCVRHETGAIPYARDSRLESSAYREVEQCDLFITIIGGKFGSESKETEGSSITQNEISRALEKSIQVYIFVEQNTLTEYQTWKINKENNSMKFRYADDVRIYQFIDRLYALPQNNPITGFKTISDVTSYLQEQWAGLFQRYLSQQQRSAEVTLVEDMKGVATTLKEMVDFLQRSNQDKDEALRSIMSTSHPIFAKLAKLTGTSYRVYFTNKNELRAWLKARSWTAADKDSYSKNSVEEWYNDSIGWLEFKKNFFTPNGQLVNIPQTEWNDDWIQITAISKSSSTEDEDDIPF</sequence>